<gene>
    <name evidence="1" type="ORF">GMD59_14960</name>
</gene>
<evidence type="ECO:0000313" key="2">
    <source>
        <dbReference type="Proteomes" id="UP000472755"/>
    </source>
</evidence>
<dbReference type="RefSeq" id="WP_155202237.1">
    <property type="nucleotide sequence ID" value="NZ_WMZN01000033.1"/>
</dbReference>
<evidence type="ECO:0000313" key="1">
    <source>
        <dbReference type="EMBL" id="MTS28575.1"/>
    </source>
</evidence>
<dbReference type="AlphaFoldDB" id="A0A6L6LUZ7"/>
<name>A0A6L6LUZ7_9FIRM</name>
<reference evidence="1 2" key="1">
    <citation type="journal article" date="2019" name="Nat. Med.">
        <title>A library of human gut bacterial isolates paired with longitudinal multiomics data enables mechanistic microbiome research.</title>
        <authorList>
            <person name="Poyet M."/>
            <person name="Groussin M."/>
            <person name="Gibbons S.M."/>
            <person name="Avila-Pacheco J."/>
            <person name="Jiang X."/>
            <person name="Kearney S.M."/>
            <person name="Perrotta A.R."/>
            <person name="Berdy B."/>
            <person name="Zhao S."/>
            <person name="Lieberman T.D."/>
            <person name="Swanson P.K."/>
            <person name="Smith M."/>
            <person name="Roesemann S."/>
            <person name="Alexander J.E."/>
            <person name="Rich S.A."/>
            <person name="Livny J."/>
            <person name="Vlamakis H."/>
            <person name="Clish C."/>
            <person name="Bullock K."/>
            <person name="Deik A."/>
            <person name="Scott J."/>
            <person name="Pierce K.A."/>
            <person name="Xavier R.J."/>
            <person name="Alm E.J."/>
        </authorList>
    </citation>
    <scope>NUCLEOTIDE SEQUENCE [LARGE SCALE GENOMIC DNA]</scope>
    <source>
        <strain evidence="1 2">BIOML-A4</strain>
    </source>
</reference>
<organism evidence="1 2">
    <name type="scientific">Ruthenibacterium lactatiformans</name>
    <dbReference type="NCBI Taxonomy" id="1550024"/>
    <lineage>
        <taxon>Bacteria</taxon>
        <taxon>Bacillati</taxon>
        <taxon>Bacillota</taxon>
        <taxon>Clostridia</taxon>
        <taxon>Eubacteriales</taxon>
        <taxon>Oscillospiraceae</taxon>
        <taxon>Ruthenibacterium</taxon>
    </lineage>
</organism>
<accession>A0A6L6LUZ7</accession>
<proteinExistence type="predicted"/>
<dbReference type="Proteomes" id="UP000472755">
    <property type="component" value="Unassembled WGS sequence"/>
</dbReference>
<dbReference type="InterPro" id="IPR008929">
    <property type="entry name" value="Chondroitin_lyas"/>
</dbReference>
<dbReference type="EMBL" id="WMZU01000030">
    <property type="protein sequence ID" value="MTS28575.1"/>
    <property type="molecule type" value="Genomic_DNA"/>
</dbReference>
<protein>
    <submittedName>
        <fullName evidence="1">Uncharacterized protein</fullName>
    </submittedName>
</protein>
<comment type="caution">
    <text evidence="1">The sequence shown here is derived from an EMBL/GenBank/DDBJ whole genome shotgun (WGS) entry which is preliminary data.</text>
</comment>
<dbReference type="SUPFAM" id="SSF48230">
    <property type="entry name" value="Chondroitin AC/alginate lyase"/>
    <property type="match status" value="1"/>
</dbReference>
<sequence>MKEQYLSMVQSMDLFYETVSRRRITLESDPFSGGYSDICGLSETSTASGFMSNFLQIYACRDSKYYRSPSVLCEINNACRYILSHTNKDCTSNLMITDFHTPATFDVISIVRGYRIFLKYCGQTEAEKETAALVLSVIERHAKGILASGFRTPNHRWVESAALFMTYNILGWPELNEKARKYVAEGIDIDVYGEFTERSPGMYNAVNDNALLVMAEEGNMPELYPMVAKNMELLFNYIECDGSIFTQNSRRKDKGEGAASGKWYPGHPYYYLYLWAGLIMKNKRFLKFADYIYRDSVAGGRGTPGALWLFLLNPELIDFDLDAEIVDTILPTTYAAYYPLSNIYRRRKEFFSYSIIANSPNFLFLKCGDLTVYVRACASFFMKAQFIPKKVEKTETGFRLQMHVSDDYKLPLETPPATSDFYAIDHSKRKHCQLCELDIFLDFIDTENGLKMHVYTESNASPIPFKLEYVVLPSCRVETDNVMLDAHAGGNIVIKQGAVRLEHFESGHTILINGLFGKHRYHTNMRGSVPPASDAFTIYSTDFCPVDAIVEFICDIRDSASVPSNPIL</sequence>